<dbReference type="EMBL" id="CAJOBI010201654">
    <property type="protein sequence ID" value="CAF4993535.1"/>
    <property type="molecule type" value="Genomic_DNA"/>
</dbReference>
<comment type="caution">
    <text evidence="1">The sequence shown here is derived from an EMBL/GenBank/DDBJ whole genome shotgun (WGS) entry which is preliminary data.</text>
</comment>
<reference evidence="1" key="1">
    <citation type="submission" date="2021-02" db="EMBL/GenBank/DDBJ databases">
        <authorList>
            <person name="Nowell W R."/>
        </authorList>
    </citation>
    <scope>NUCLEOTIDE SEQUENCE</scope>
</reference>
<protein>
    <submittedName>
        <fullName evidence="1">Uncharacterized protein</fullName>
    </submittedName>
</protein>
<evidence type="ECO:0000313" key="1">
    <source>
        <dbReference type="EMBL" id="CAF4993535.1"/>
    </source>
</evidence>
<dbReference type="AlphaFoldDB" id="A0A8S3DF58"/>
<feature type="non-terminal residue" evidence="1">
    <location>
        <position position="48"/>
    </location>
</feature>
<gene>
    <name evidence="1" type="ORF">SMN809_LOCUS56428</name>
</gene>
<name>A0A8S3DF58_9BILA</name>
<proteinExistence type="predicted"/>
<organism evidence="1 2">
    <name type="scientific">Rotaria magnacalcarata</name>
    <dbReference type="NCBI Taxonomy" id="392030"/>
    <lineage>
        <taxon>Eukaryota</taxon>
        <taxon>Metazoa</taxon>
        <taxon>Spiralia</taxon>
        <taxon>Gnathifera</taxon>
        <taxon>Rotifera</taxon>
        <taxon>Eurotatoria</taxon>
        <taxon>Bdelloidea</taxon>
        <taxon>Philodinida</taxon>
        <taxon>Philodinidae</taxon>
        <taxon>Rotaria</taxon>
    </lineage>
</organism>
<sequence length="48" mass="5229">MGRSLSLGKQHPFDILVLGEVERVDFALMSAALSNRNVLYQSGENAHG</sequence>
<accession>A0A8S3DF58</accession>
<dbReference type="Proteomes" id="UP000676336">
    <property type="component" value="Unassembled WGS sequence"/>
</dbReference>
<evidence type="ECO:0000313" key="2">
    <source>
        <dbReference type="Proteomes" id="UP000676336"/>
    </source>
</evidence>